<dbReference type="RefSeq" id="WP_077754917.1">
    <property type="nucleotide sequence ID" value="NZ_CP014782.1"/>
</dbReference>
<dbReference type="KEGG" id="spsw:Sps_05004"/>
<dbReference type="AlphaFoldDB" id="A0A1S6HX68"/>
<feature type="region of interest" description="Disordered" evidence="1">
    <location>
        <begin position="12"/>
        <end position="84"/>
    </location>
</feature>
<evidence type="ECO:0000256" key="1">
    <source>
        <dbReference type="SAM" id="MobiDB-lite"/>
    </source>
</evidence>
<feature type="compositionally biased region" description="Polar residues" evidence="1">
    <location>
        <begin position="12"/>
        <end position="27"/>
    </location>
</feature>
<evidence type="ECO:0000313" key="2">
    <source>
        <dbReference type="EMBL" id="AQS40082.1"/>
    </source>
</evidence>
<keyword evidence="3" id="KW-1185">Reference proteome</keyword>
<dbReference type="EMBL" id="CP014782">
    <property type="protein sequence ID" value="AQS40082.1"/>
    <property type="molecule type" value="Genomic_DNA"/>
</dbReference>
<gene>
    <name evidence="2" type="ORF">Sps_05004</name>
</gene>
<feature type="compositionally biased region" description="Acidic residues" evidence="1">
    <location>
        <begin position="75"/>
        <end position="84"/>
    </location>
</feature>
<organism evidence="2 3">
    <name type="scientific">Shewanella psychrophila</name>
    <dbReference type="NCBI Taxonomy" id="225848"/>
    <lineage>
        <taxon>Bacteria</taxon>
        <taxon>Pseudomonadati</taxon>
        <taxon>Pseudomonadota</taxon>
        <taxon>Gammaproteobacteria</taxon>
        <taxon>Alteromonadales</taxon>
        <taxon>Shewanellaceae</taxon>
        <taxon>Shewanella</taxon>
    </lineage>
</organism>
<sequence>MTITSVGAPINGLNNYSVNLPPSNQGARTAASHVTAASQVHLSSEARQLSAQFPQASQSMNANASPLNSNRPSEQEDSSWFEDALDSILPDGIGDSTNKEDDCSCTVGKYLKAAASIGSVIALFV</sequence>
<accession>A0A1S6HX68</accession>
<proteinExistence type="predicted"/>
<name>A0A1S6HX68_9GAMM</name>
<evidence type="ECO:0000313" key="3">
    <source>
        <dbReference type="Proteomes" id="UP000189545"/>
    </source>
</evidence>
<dbReference type="Proteomes" id="UP000189545">
    <property type="component" value="Chromosome"/>
</dbReference>
<protein>
    <submittedName>
        <fullName evidence="2">Uncharacterized protein</fullName>
    </submittedName>
</protein>
<feature type="compositionally biased region" description="Polar residues" evidence="1">
    <location>
        <begin position="35"/>
        <end position="72"/>
    </location>
</feature>
<reference evidence="2 3" key="1">
    <citation type="submission" date="2016-03" db="EMBL/GenBank/DDBJ databases">
        <title>Complete genome sequence of Shewanella psychrophila WP2, a deep sea bacterium isolated from west Pacific sediment.</title>
        <authorList>
            <person name="Xu G."/>
            <person name="Jian H."/>
        </authorList>
    </citation>
    <scope>NUCLEOTIDE SEQUENCE [LARGE SCALE GENOMIC DNA]</scope>
    <source>
        <strain evidence="2 3">WP2</strain>
    </source>
</reference>
<dbReference type="OrthoDB" id="6388959at2"/>